<feature type="transmembrane region" description="Helical" evidence="2">
    <location>
        <begin position="212"/>
        <end position="232"/>
    </location>
</feature>
<proteinExistence type="predicted"/>
<dbReference type="InterPro" id="IPR045340">
    <property type="entry name" value="DUF6533"/>
</dbReference>
<accession>A0A2G8RMT3</accession>
<feature type="transmembrane region" description="Helical" evidence="2">
    <location>
        <begin position="53"/>
        <end position="77"/>
    </location>
</feature>
<keyword evidence="5" id="KW-1185">Reference proteome</keyword>
<evidence type="ECO:0000313" key="5">
    <source>
        <dbReference type="Proteomes" id="UP000230002"/>
    </source>
</evidence>
<dbReference type="Proteomes" id="UP000230002">
    <property type="component" value="Unassembled WGS sequence"/>
</dbReference>
<comment type="caution">
    <text evidence="4">The sequence shown here is derived from an EMBL/GenBank/DDBJ whole genome shotgun (WGS) entry which is preliminary data.</text>
</comment>
<keyword evidence="2" id="KW-0812">Transmembrane</keyword>
<feature type="transmembrane region" description="Helical" evidence="2">
    <location>
        <begin position="120"/>
        <end position="140"/>
    </location>
</feature>
<feature type="domain" description="DUF6533" evidence="3">
    <location>
        <begin position="20"/>
        <end position="66"/>
    </location>
</feature>
<protein>
    <recommendedName>
        <fullName evidence="3">DUF6533 domain-containing protein</fullName>
    </recommendedName>
</protein>
<evidence type="ECO:0000256" key="1">
    <source>
        <dbReference type="SAM" id="MobiDB-lite"/>
    </source>
</evidence>
<name>A0A2G8RMT3_9APHY</name>
<feature type="region of interest" description="Disordered" evidence="1">
    <location>
        <begin position="346"/>
        <end position="388"/>
    </location>
</feature>
<dbReference type="EMBL" id="AYKW01000069">
    <property type="protein sequence ID" value="PIL22618.1"/>
    <property type="molecule type" value="Genomic_DNA"/>
</dbReference>
<organism evidence="4 5">
    <name type="scientific">Ganoderma sinense ZZ0214-1</name>
    <dbReference type="NCBI Taxonomy" id="1077348"/>
    <lineage>
        <taxon>Eukaryota</taxon>
        <taxon>Fungi</taxon>
        <taxon>Dikarya</taxon>
        <taxon>Basidiomycota</taxon>
        <taxon>Agaricomycotina</taxon>
        <taxon>Agaricomycetes</taxon>
        <taxon>Polyporales</taxon>
        <taxon>Polyporaceae</taxon>
        <taxon>Ganoderma</taxon>
    </lineage>
</organism>
<sequence length="388" mass="43397">MKEAAESIIQEVAELRITAYVGLASYTVLVYDHLLTLDDEIKYIWKKKKGSPLIWLFFLNRYMTPLAFIGNLCAYLSGTFTYEKCTHYVRYEGATTMIGINIASLMMLLRIYAMYETQKFIVAFVAIIFCLEFGTNAWLLSHGIAVHHSPQVKACSMIFDSSRLPGVAASATAWTVLVYDTIVLLLTIFKTYSSLRYKTVAGTMRTLLKEGVAYYSVIFSVTLVLTLMIAFAPPGIQNLCAQMEYLLTVTMMSRITLHLKRAAHLQEIRESTLRASTMTTAQWRPGSDVHFARLGPAGYTGCTTQNMPYTPLNITVSEQTVTHNDNGEEGCLSHKSMSGPPLSYVGTSSPMGSKSDGREEWHEFSQLRSKGEKDLPLVPDRTVDLDKC</sequence>
<dbReference type="AlphaFoldDB" id="A0A2G8RMT3"/>
<keyword evidence="2" id="KW-1133">Transmembrane helix</keyword>
<evidence type="ECO:0000259" key="3">
    <source>
        <dbReference type="Pfam" id="PF20151"/>
    </source>
</evidence>
<keyword evidence="2" id="KW-0472">Membrane</keyword>
<evidence type="ECO:0000256" key="2">
    <source>
        <dbReference type="SAM" id="Phobius"/>
    </source>
</evidence>
<feature type="compositionally biased region" description="Basic and acidic residues" evidence="1">
    <location>
        <begin position="355"/>
        <end position="388"/>
    </location>
</feature>
<feature type="transmembrane region" description="Helical" evidence="2">
    <location>
        <begin position="171"/>
        <end position="192"/>
    </location>
</feature>
<gene>
    <name evidence="4" type="ORF">GSI_15308</name>
</gene>
<dbReference type="Pfam" id="PF20151">
    <property type="entry name" value="DUF6533"/>
    <property type="match status" value="1"/>
</dbReference>
<feature type="transmembrane region" description="Helical" evidence="2">
    <location>
        <begin position="97"/>
        <end position="113"/>
    </location>
</feature>
<dbReference type="OrthoDB" id="3354157at2759"/>
<reference evidence="4 5" key="1">
    <citation type="journal article" date="2015" name="Sci. Rep.">
        <title>Chromosome-level genome map provides insights into diverse defense mechanisms in the medicinal fungus Ganoderma sinense.</title>
        <authorList>
            <person name="Zhu Y."/>
            <person name="Xu J."/>
            <person name="Sun C."/>
            <person name="Zhou S."/>
            <person name="Xu H."/>
            <person name="Nelson D.R."/>
            <person name="Qian J."/>
            <person name="Song J."/>
            <person name="Luo H."/>
            <person name="Xiang L."/>
            <person name="Li Y."/>
            <person name="Xu Z."/>
            <person name="Ji A."/>
            <person name="Wang L."/>
            <person name="Lu S."/>
            <person name="Hayward A."/>
            <person name="Sun W."/>
            <person name="Li X."/>
            <person name="Schwartz D.C."/>
            <person name="Wang Y."/>
            <person name="Chen S."/>
        </authorList>
    </citation>
    <scope>NUCLEOTIDE SEQUENCE [LARGE SCALE GENOMIC DNA]</scope>
    <source>
        <strain evidence="4 5">ZZ0214-1</strain>
    </source>
</reference>
<evidence type="ECO:0000313" key="4">
    <source>
        <dbReference type="EMBL" id="PIL22618.1"/>
    </source>
</evidence>